<keyword evidence="1" id="KW-0472">Membrane</keyword>
<keyword evidence="3" id="KW-1185">Reference proteome</keyword>
<evidence type="ECO:0000256" key="1">
    <source>
        <dbReference type="SAM" id="Phobius"/>
    </source>
</evidence>
<accession>A0A7X6S368</accession>
<comment type="caution">
    <text evidence="2">The sequence shown here is derived from an EMBL/GenBank/DDBJ whole genome shotgun (WGS) entry which is preliminary data.</text>
</comment>
<organism evidence="2 3">
    <name type="scientific">Periweissella fabalis</name>
    <dbReference type="NCBI Taxonomy" id="1070421"/>
    <lineage>
        <taxon>Bacteria</taxon>
        <taxon>Bacillati</taxon>
        <taxon>Bacillota</taxon>
        <taxon>Bacilli</taxon>
        <taxon>Lactobacillales</taxon>
        <taxon>Lactobacillaceae</taxon>
        <taxon>Periweissella</taxon>
    </lineage>
</organism>
<dbReference type="AlphaFoldDB" id="A0A7X6S368"/>
<dbReference type="RefSeq" id="WP_168722548.1">
    <property type="nucleotide sequence ID" value="NZ_JAAXPN010000009.1"/>
</dbReference>
<dbReference type="EMBL" id="JAAXPN010000009">
    <property type="protein sequence ID" value="NKZ24755.1"/>
    <property type="molecule type" value="Genomic_DNA"/>
</dbReference>
<reference evidence="2 3" key="1">
    <citation type="submission" date="2020-04" db="EMBL/GenBank/DDBJ databases">
        <title>MicrobeNet Type strains.</title>
        <authorList>
            <person name="Nicholson A.C."/>
        </authorList>
    </citation>
    <scope>NUCLEOTIDE SEQUENCE [LARGE SCALE GENOMIC DNA]</scope>
    <source>
        <strain evidence="2 3">CCUG 61472</strain>
    </source>
</reference>
<proteinExistence type="predicted"/>
<keyword evidence="1" id="KW-0812">Transmembrane</keyword>
<evidence type="ECO:0000313" key="2">
    <source>
        <dbReference type="EMBL" id="NKZ24755.1"/>
    </source>
</evidence>
<protein>
    <submittedName>
        <fullName evidence="2">Uncharacterized protein</fullName>
    </submittedName>
</protein>
<gene>
    <name evidence="2" type="ORF">HF964_08105</name>
</gene>
<feature type="transmembrane region" description="Helical" evidence="1">
    <location>
        <begin position="12"/>
        <end position="31"/>
    </location>
</feature>
<keyword evidence="1" id="KW-1133">Transmembrane helix</keyword>
<evidence type="ECO:0000313" key="3">
    <source>
        <dbReference type="Proteomes" id="UP000549765"/>
    </source>
</evidence>
<sequence length="139" mass="15592">MSIKSNILTNKKYHLIIFGICITIFIAIIFIKPIATSLVKIGDNWQTNASHQTVSKVIPIQKIKFSRDPRTLQEQLHTYLVQNHLDAVAITTVNGSKTPMIVANGNISNFSNDKLNEHSVFQVGSIQKNFHGDNYSKVN</sequence>
<dbReference type="Proteomes" id="UP000549765">
    <property type="component" value="Unassembled WGS sequence"/>
</dbReference>
<name>A0A7X6S368_9LACO</name>